<dbReference type="Gene3D" id="3.40.50.2300">
    <property type="match status" value="2"/>
</dbReference>
<dbReference type="InterPro" id="IPR010982">
    <property type="entry name" value="Lambda_DNA-bd_dom_sf"/>
</dbReference>
<evidence type="ECO:0000313" key="7">
    <source>
        <dbReference type="Proteomes" id="UP000436357"/>
    </source>
</evidence>
<dbReference type="SUPFAM" id="SSF53822">
    <property type="entry name" value="Periplasmic binding protein-like I"/>
    <property type="match status" value="1"/>
</dbReference>
<sequence length="351" mass="38029">MVTLQDVAREAGVSIATASWAINDNRHVRIPEATQERVRKVAQKLGYRQNALARGLARGQSDLIGFISDGVATSPFAGQVLQGAQDEAWRSNKLLLVIDTNGDDEIASKACAFMLEHQVEGIAYSSWVHHLVTPPNELSKVNTVLINCFDSAMRYPAVVPDEVQGGEAATNLLLAAGHTRVAFINDKVRTPASVCRLRGYKQALAKAGIPYDPSLVILRTADQEGGYSAAEAVLASGADSVFCHNDRTAMGLYDALKSRGKRIPEDFSIVGFDNQEVIANHLHPALSTVGLPQYALGVLGIRLLLANNRQTKQSSVANDNKESAKTNMRIVSRQETLVPCPVVKRRSVKHV</sequence>
<name>A0A6N7TYG2_9BIFI</name>
<keyword evidence="1" id="KW-0678">Repressor</keyword>
<evidence type="ECO:0000313" key="6">
    <source>
        <dbReference type="EMBL" id="MSD91663.1"/>
    </source>
</evidence>
<evidence type="ECO:0000256" key="1">
    <source>
        <dbReference type="ARBA" id="ARBA00022491"/>
    </source>
</evidence>
<dbReference type="GO" id="GO:0000976">
    <property type="term" value="F:transcription cis-regulatory region binding"/>
    <property type="evidence" value="ECO:0007669"/>
    <property type="project" value="TreeGrafter"/>
</dbReference>
<dbReference type="PROSITE" id="PS50932">
    <property type="entry name" value="HTH_LACI_2"/>
    <property type="match status" value="1"/>
</dbReference>
<keyword evidence="4" id="KW-0804">Transcription</keyword>
<comment type="caution">
    <text evidence="6">The sequence shown here is derived from an EMBL/GenBank/DDBJ whole genome shotgun (WGS) entry which is preliminary data.</text>
</comment>
<evidence type="ECO:0000256" key="3">
    <source>
        <dbReference type="ARBA" id="ARBA00023125"/>
    </source>
</evidence>
<dbReference type="SMART" id="SM00354">
    <property type="entry name" value="HTH_LACI"/>
    <property type="match status" value="1"/>
</dbReference>
<dbReference type="CDD" id="cd06288">
    <property type="entry name" value="PBP1_sucrose_transcription_regulator"/>
    <property type="match status" value="1"/>
</dbReference>
<accession>A0A6N7TYG2</accession>
<evidence type="ECO:0000259" key="5">
    <source>
        <dbReference type="PROSITE" id="PS50932"/>
    </source>
</evidence>
<dbReference type="AlphaFoldDB" id="A0A6N7TYG2"/>
<dbReference type="Proteomes" id="UP000436357">
    <property type="component" value="Unassembled WGS sequence"/>
</dbReference>
<keyword evidence="2" id="KW-0805">Transcription regulation</keyword>
<dbReference type="InterPro" id="IPR028082">
    <property type="entry name" value="Peripla_BP_I"/>
</dbReference>
<dbReference type="RefSeq" id="WP_154313806.1">
    <property type="nucleotide sequence ID" value="NZ_WKKW01000007.1"/>
</dbReference>
<reference evidence="6 7" key="1">
    <citation type="submission" date="2019-11" db="EMBL/GenBank/DDBJ databases">
        <title>Draft Genome Sequence of Plant Growth-Promoting Rhizosphere-Associated Bacteria.</title>
        <authorList>
            <person name="Vasilyev I.Y."/>
            <person name="Radchenko V."/>
            <person name="Ilnitskaya E.V."/>
        </authorList>
    </citation>
    <scope>NUCLEOTIDE SEQUENCE [LARGE SCALE GENOMIC DNA]</scope>
    <source>
        <strain evidence="6 7">VRA_9sq_n</strain>
    </source>
</reference>
<dbReference type="PANTHER" id="PTHR30146">
    <property type="entry name" value="LACI-RELATED TRANSCRIPTIONAL REPRESSOR"/>
    <property type="match status" value="1"/>
</dbReference>
<dbReference type="InterPro" id="IPR000843">
    <property type="entry name" value="HTH_LacI"/>
</dbReference>
<dbReference type="SUPFAM" id="SSF47413">
    <property type="entry name" value="lambda repressor-like DNA-binding domains"/>
    <property type="match status" value="1"/>
</dbReference>
<evidence type="ECO:0000256" key="2">
    <source>
        <dbReference type="ARBA" id="ARBA00023015"/>
    </source>
</evidence>
<dbReference type="PROSITE" id="PS00356">
    <property type="entry name" value="HTH_LACI_1"/>
    <property type="match status" value="1"/>
</dbReference>
<evidence type="ECO:0000256" key="4">
    <source>
        <dbReference type="ARBA" id="ARBA00023163"/>
    </source>
</evidence>
<dbReference type="InterPro" id="IPR046335">
    <property type="entry name" value="LacI/GalR-like_sensor"/>
</dbReference>
<dbReference type="Pfam" id="PF00356">
    <property type="entry name" value="LacI"/>
    <property type="match status" value="1"/>
</dbReference>
<dbReference type="Pfam" id="PF13377">
    <property type="entry name" value="Peripla_BP_3"/>
    <property type="match status" value="1"/>
</dbReference>
<proteinExistence type="predicted"/>
<gene>
    <name evidence="6" type="ORF">GKC41_08425</name>
</gene>
<dbReference type="Gene3D" id="1.10.260.40">
    <property type="entry name" value="lambda repressor-like DNA-binding domains"/>
    <property type="match status" value="1"/>
</dbReference>
<dbReference type="OrthoDB" id="37081at2"/>
<dbReference type="GO" id="GO:0003700">
    <property type="term" value="F:DNA-binding transcription factor activity"/>
    <property type="evidence" value="ECO:0007669"/>
    <property type="project" value="TreeGrafter"/>
</dbReference>
<organism evidence="6 7">
    <name type="scientific">Bifidobacterium asteroides</name>
    <dbReference type="NCBI Taxonomy" id="1684"/>
    <lineage>
        <taxon>Bacteria</taxon>
        <taxon>Bacillati</taxon>
        <taxon>Actinomycetota</taxon>
        <taxon>Actinomycetes</taxon>
        <taxon>Bifidobacteriales</taxon>
        <taxon>Bifidobacteriaceae</taxon>
        <taxon>Bifidobacterium</taxon>
    </lineage>
</organism>
<protein>
    <submittedName>
        <fullName evidence="6">LacI family DNA-binding transcriptional regulator</fullName>
    </submittedName>
</protein>
<keyword evidence="3 6" id="KW-0238">DNA-binding</keyword>
<feature type="domain" description="HTH lacI-type" evidence="5">
    <location>
        <begin position="2"/>
        <end position="58"/>
    </location>
</feature>
<dbReference type="CDD" id="cd01392">
    <property type="entry name" value="HTH_LacI"/>
    <property type="match status" value="1"/>
</dbReference>
<dbReference type="EMBL" id="WKKW01000007">
    <property type="protein sequence ID" value="MSD91663.1"/>
    <property type="molecule type" value="Genomic_DNA"/>
</dbReference>
<dbReference type="PANTHER" id="PTHR30146:SF148">
    <property type="entry name" value="HTH-TYPE TRANSCRIPTIONAL REPRESSOR PURR-RELATED"/>
    <property type="match status" value="1"/>
</dbReference>